<proteinExistence type="predicted"/>
<dbReference type="STRING" id="471870.BACINT_01594"/>
<organism evidence="1 2">
    <name type="scientific">Bacteroides intestinalis DSM 17393</name>
    <dbReference type="NCBI Taxonomy" id="471870"/>
    <lineage>
        <taxon>Bacteria</taxon>
        <taxon>Pseudomonadati</taxon>
        <taxon>Bacteroidota</taxon>
        <taxon>Bacteroidia</taxon>
        <taxon>Bacteroidales</taxon>
        <taxon>Bacteroidaceae</taxon>
        <taxon>Bacteroides</taxon>
    </lineage>
</organism>
<accession>B3C7Q3</accession>
<dbReference type="EMBL" id="ABJL02000007">
    <property type="protein sequence ID" value="EDV06508.1"/>
    <property type="molecule type" value="Genomic_DNA"/>
</dbReference>
<comment type="caution">
    <text evidence="1">The sequence shown here is derived from an EMBL/GenBank/DDBJ whole genome shotgun (WGS) entry which is preliminary data.</text>
</comment>
<protein>
    <submittedName>
        <fullName evidence="1">Uncharacterized protein</fullName>
    </submittedName>
</protein>
<name>B3C7Q3_9BACE</name>
<evidence type="ECO:0000313" key="2">
    <source>
        <dbReference type="Proteomes" id="UP000004596"/>
    </source>
</evidence>
<sequence>MYFFAYITGRFLKYTHLEEEMQKKDQELIIKGGMNLQISDLIMKSFASG</sequence>
<gene>
    <name evidence="1" type="ORF">BACINT_01594</name>
</gene>
<dbReference type="AlphaFoldDB" id="B3C7Q3"/>
<dbReference type="Proteomes" id="UP000004596">
    <property type="component" value="Unassembled WGS sequence"/>
</dbReference>
<evidence type="ECO:0000313" key="1">
    <source>
        <dbReference type="EMBL" id="EDV06508.1"/>
    </source>
</evidence>
<reference evidence="1 2" key="2">
    <citation type="submission" date="2008-04" db="EMBL/GenBank/DDBJ databases">
        <authorList>
            <person name="Fulton L."/>
            <person name="Clifton S."/>
            <person name="Fulton B."/>
            <person name="Xu J."/>
            <person name="Minx P."/>
            <person name="Pepin K.H."/>
            <person name="Johnson M."/>
            <person name="Thiruvilangam P."/>
            <person name="Bhonagiri V."/>
            <person name="Nash W.E."/>
            <person name="Mardis E.R."/>
            <person name="Wilson R.K."/>
        </authorList>
    </citation>
    <scope>NUCLEOTIDE SEQUENCE [LARGE SCALE GENOMIC DNA]</scope>
    <source>
        <strain evidence="1 2">DSM 17393</strain>
    </source>
</reference>
<reference evidence="1 2" key="1">
    <citation type="submission" date="2008-04" db="EMBL/GenBank/DDBJ databases">
        <title>Draft genome sequence of Bacteroides intestinalis (DSM 17393).</title>
        <authorList>
            <person name="Sudarsanam P."/>
            <person name="Ley R."/>
            <person name="Guruge J."/>
            <person name="Turnbaugh P.J."/>
            <person name="Mahowald M."/>
            <person name="Liep D."/>
            <person name="Gordon J."/>
        </authorList>
    </citation>
    <scope>NUCLEOTIDE SEQUENCE [LARGE SCALE GENOMIC DNA]</scope>
    <source>
        <strain evidence="1 2">DSM 17393</strain>
    </source>
</reference>